<name>A0A165ELK1_EXIGL</name>
<reference evidence="2 3" key="1">
    <citation type="journal article" date="2016" name="Mol. Biol. Evol.">
        <title>Comparative Genomics of Early-Diverging Mushroom-Forming Fungi Provides Insights into the Origins of Lignocellulose Decay Capabilities.</title>
        <authorList>
            <person name="Nagy L.G."/>
            <person name="Riley R."/>
            <person name="Tritt A."/>
            <person name="Adam C."/>
            <person name="Daum C."/>
            <person name="Floudas D."/>
            <person name="Sun H."/>
            <person name="Yadav J.S."/>
            <person name="Pangilinan J."/>
            <person name="Larsson K.H."/>
            <person name="Matsuura K."/>
            <person name="Barry K."/>
            <person name="Labutti K."/>
            <person name="Kuo R."/>
            <person name="Ohm R.A."/>
            <person name="Bhattacharya S.S."/>
            <person name="Shirouzu T."/>
            <person name="Yoshinaga Y."/>
            <person name="Martin F.M."/>
            <person name="Grigoriev I.V."/>
            <person name="Hibbett D.S."/>
        </authorList>
    </citation>
    <scope>NUCLEOTIDE SEQUENCE [LARGE SCALE GENOMIC DNA]</scope>
    <source>
        <strain evidence="2 3">HHB12029</strain>
    </source>
</reference>
<proteinExistence type="predicted"/>
<evidence type="ECO:0000313" key="3">
    <source>
        <dbReference type="Proteomes" id="UP000077266"/>
    </source>
</evidence>
<dbReference type="EMBL" id="KV426132">
    <property type="protein sequence ID" value="KZV87223.1"/>
    <property type="molecule type" value="Genomic_DNA"/>
</dbReference>
<protein>
    <submittedName>
        <fullName evidence="2">Uncharacterized protein</fullName>
    </submittedName>
</protein>
<organism evidence="2 3">
    <name type="scientific">Exidia glandulosa HHB12029</name>
    <dbReference type="NCBI Taxonomy" id="1314781"/>
    <lineage>
        <taxon>Eukaryota</taxon>
        <taxon>Fungi</taxon>
        <taxon>Dikarya</taxon>
        <taxon>Basidiomycota</taxon>
        <taxon>Agaricomycotina</taxon>
        <taxon>Agaricomycetes</taxon>
        <taxon>Auriculariales</taxon>
        <taxon>Exidiaceae</taxon>
        <taxon>Exidia</taxon>
    </lineage>
</organism>
<feature type="region of interest" description="Disordered" evidence="1">
    <location>
        <begin position="253"/>
        <end position="286"/>
    </location>
</feature>
<evidence type="ECO:0000256" key="1">
    <source>
        <dbReference type="SAM" id="MobiDB-lite"/>
    </source>
</evidence>
<keyword evidence="3" id="KW-1185">Reference proteome</keyword>
<dbReference type="InParanoid" id="A0A165ELK1"/>
<dbReference type="Proteomes" id="UP000077266">
    <property type="component" value="Unassembled WGS sequence"/>
</dbReference>
<sequence length="286" mass="30696">MAMSRCSWKACAATIDYNTPEALFAHLCDSHYATRCERRHFFACEWKGCYELVPCPGSKGETLLCAVKGHLLDHAEYRPKSLGALRTLKASGCVSSLSGPEVPATGTAAAVVVPTPTATPPPHIRVPRLLPPLYPGLNSPAPPSLDVYVPYSHSDAAARPRSSIVTPRVGALTGRTISPTFDLPPAPRPPGVTISAPRTVSPTSDLAPPLVQSPGPGFATWKCRWSACTINLPVPFENAEDLLAHVLEVHVRPRSPDTPRNTVSVTDTTGRTRTSRANGRSVTQRW</sequence>
<feature type="compositionally biased region" description="Polar residues" evidence="1">
    <location>
        <begin position="258"/>
        <end position="286"/>
    </location>
</feature>
<dbReference type="AlphaFoldDB" id="A0A165ELK1"/>
<accession>A0A165ELK1</accession>
<gene>
    <name evidence="2" type="ORF">EXIGLDRAFT_207385</name>
</gene>
<evidence type="ECO:0000313" key="2">
    <source>
        <dbReference type="EMBL" id="KZV87223.1"/>
    </source>
</evidence>